<name>A0A6C0DKW2_9ZZZZ</name>
<evidence type="ECO:0000256" key="6">
    <source>
        <dbReference type="ARBA" id="ARBA00022840"/>
    </source>
</evidence>
<sequence>MNDDNHIPILKVSLTGPGAKLVGQGTFGKVFSLDENTVYKRIKIITENEDEFSIIENNLRELSFYKLLMNKQSFTSSIILPEIPSSIPIPSKITFIEPYSYIQMNNYGQPLHNIYYKEKDTFKHIFKQIIEGVYALYKSNMTHGDLKPSNILVDKNNNVKIIDYGSVCFYHSKYLKNPFQRCTIFYTSPEELIYEKYSIYNDWWSLGVIMYEFCTRKCFIESLLNYLKINKSQIEKFLDYAYTKNTDLLDDARDFIVIFYSTLKEVDINNFIMHTIKDKEIQLYLIHLLKVEADERNVQEIIKLFNCTIPSVKEIKVSSTITEFNTLEIPSLNPDIRAKCIETIFTVAYQVKEFGEEIIGHSLMLFDRFFLRTKSDVEIYDPNIYCIIAMFVSSLILKGELIKGSYIKKLLEINSKKEYYLEDIRTYVLTFIEKLDFKLFNYSPDVLYNFTKDYFKLLEISLKYPFINSNGYQLFKYLK</sequence>
<reference evidence="12" key="1">
    <citation type="journal article" date="2020" name="Nature">
        <title>Giant virus diversity and host interactions through global metagenomics.</title>
        <authorList>
            <person name="Schulz F."/>
            <person name="Roux S."/>
            <person name="Paez-Espino D."/>
            <person name="Jungbluth S."/>
            <person name="Walsh D.A."/>
            <person name="Denef V.J."/>
            <person name="McMahon K.D."/>
            <person name="Konstantinidis K.T."/>
            <person name="Eloe-Fadrosh E.A."/>
            <person name="Kyrpides N.C."/>
            <person name="Woyke T."/>
        </authorList>
    </citation>
    <scope>NUCLEOTIDE SEQUENCE</scope>
    <source>
        <strain evidence="12">GVMAG-M-3300023174-207</strain>
    </source>
</reference>
<dbReference type="SMART" id="SM00220">
    <property type="entry name" value="S_TKc"/>
    <property type="match status" value="1"/>
</dbReference>
<evidence type="ECO:0000256" key="1">
    <source>
        <dbReference type="ARBA" id="ARBA00012513"/>
    </source>
</evidence>
<dbReference type="Pfam" id="PF00069">
    <property type="entry name" value="Pkinase"/>
    <property type="match status" value="1"/>
</dbReference>
<keyword evidence="5" id="KW-0418">Kinase</keyword>
<dbReference type="GO" id="GO:0004694">
    <property type="term" value="F:eukaryotic translation initiation factor 2alpha kinase activity"/>
    <property type="evidence" value="ECO:0007669"/>
    <property type="project" value="TreeGrafter"/>
</dbReference>
<comment type="catalytic activity">
    <reaction evidence="10">
        <text>L-seryl-[protein] + ATP = O-phospho-L-seryl-[protein] + ADP + H(+)</text>
        <dbReference type="Rhea" id="RHEA:17989"/>
        <dbReference type="Rhea" id="RHEA-COMP:9863"/>
        <dbReference type="Rhea" id="RHEA-COMP:11604"/>
        <dbReference type="ChEBI" id="CHEBI:15378"/>
        <dbReference type="ChEBI" id="CHEBI:29999"/>
        <dbReference type="ChEBI" id="CHEBI:30616"/>
        <dbReference type="ChEBI" id="CHEBI:83421"/>
        <dbReference type="ChEBI" id="CHEBI:456216"/>
        <dbReference type="EC" id="2.7.11.1"/>
    </reaction>
    <physiologicalReaction direction="left-to-right" evidence="10">
        <dbReference type="Rhea" id="RHEA:17990"/>
    </physiologicalReaction>
</comment>
<evidence type="ECO:0000256" key="3">
    <source>
        <dbReference type="ARBA" id="ARBA00022679"/>
    </source>
</evidence>
<dbReference type="PANTHER" id="PTHR11042">
    <property type="entry name" value="EUKARYOTIC TRANSLATION INITIATION FACTOR 2-ALPHA KINASE EIF2-ALPHA KINASE -RELATED"/>
    <property type="match status" value="1"/>
</dbReference>
<evidence type="ECO:0000313" key="12">
    <source>
        <dbReference type="EMBL" id="QHT16982.1"/>
    </source>
</evidence>
<proteinExistence type="inferred from homology"/>
<dbReference type="PANTHER" id="PTHR11042:SF160">
    <property type="entry name" value="EUKARYOTIC TRANSLATION INITIATION FACTOR 2-ALPHA KINASE 1"/>
    <property type="match status" value="1"/>
</dbReference>
<dbReference type="Gene3D" id="1.10.472.10">
    <property type="entry name" value="Cyclin-like"/>
    <property type="match status" value="1"/>
</dbReference>
<keyword evidence="7" id="KW-0652">Protein synthesis inhibitor</keyword>
<keyword evidence="6" id="KW-0067">ATP-binding</keyword>
<evidence type="ECO:0000256" key="2">
    <source>
        <dbReference type="ARBA" id="ARBA00022527"/>
    </source>
</evidence>
<dbReference type="InterPro" id="IPR000719">
    <property type="entry name" value="Prot_kinase_dom"/>
</dbReference>
<keyword evidence="2" id="KW-0723">Serine/threonine-protein kinase</keyword>
<dbReference type="GO" id="GO:0005737">
    <property type="term" value="C:cytoplasm"/>
    <property type="evidence" value="ECO:0007669"/>
    <property type="project" value="TreeGrafter"/>
</dbReference>
<dbReference type="InterPro" id="IPR008271">
    <property type="entry name" value="Ser/Thr_kinase_AS"/>
</dbReference>
<evidence type="ECO:0000256" key="4">
    <source>
        <dbReference type="ARBA" id="ARBA00022741"/>
    </source>
</evidence>
<protein>
    <recommendedName>
        <fullName evidence="1">non-specific serine/threonine protein kinase</fullName>
        <ecNumber evidence="1">2.7.11.1</ecNumber>
    </recommendedName>
</protein>
<dbReference type="InterPro" id="IPR050339">
    <property type="entry name" value="CC_SR_Kinase"/>
</dbReference>
<dbReference type="CDD" id="cd00180">
    <property type="entry name" value="PKc"/>
    <property type="match status" value="1"/>
</dbReference>
<organism evidence="12">
    <name type="scientific">viral metagenome</name>
    <dbReference type="NCBI Taxonomy" id="1070528"/>
    <lineage>
        <taxon>unclassified sequences</taxon>
        <taxon>metagenomes</taxon>
        <taxon>organismal metagenomes</taxon>
    </lineage>
</organism>
<feature type="domain" description="Protein kinase" evidence="11">
    <location>
        <begin position="16"/>
        <end position="312"/>
    </location>
</feature>
<dbReference type="SUPFAM" id="SSF56112">
    <property type="entry name" value="Protein kinase-like (PK-like)"/>
    <property type="match status" value="1"/>
</dbReference>
<evidence type="ECO:0000256" key="5">
    <source>
        <dbReference type="ARBA" id="ARBA00022777"/>
    </source>
</evidence>
<dbReference type="Gene3D" id="1.10.510.10">
    <property type="entry name" value="Transferase(Phosphotransferase) domain 1"/>
    <property type="match status" value="1"/>
</dbReference>
<keyword evidence="3" id="KW-0808">Transferase</keyword>
<comment type="similarity">
    <text evidence="8">Belongs to the protein kinase superfamily. Ser/Thr protein kinase family. GCN2 subfamily.</text>
</comment>
<dbReference type="PROSITE" id="PS50011">
    <property type="entry name" value="PROTEIN_KINASE_DOM"/>
    <property type="match status" value="1"/>
</dbReference>
<dbReference type="InterPro" id="IPR011009">
    <property type="entry name" value="Kinase-like_dom_sf"/>
</dbReference>
<accession>A0A6C0DKW2</accession>
<evidence type="ECO:0000256" key="9">
    <source>
        <dbReference type="ARBA" id="ARBA00048659"/>
    </source>
</evidence>
<dbReference type="PROSITE" id="PS00108">
    <property type="entry name" value="PROTEIN_KINASE_ST"/>
    <property type="match status" value="1"/>
</dbReference>
<dbReference type="GO" id="GO:0005634">
    <property type="term" value="C:nucleus"/>
    <property type="evidence" value="ECO:0007669"/>
    <property type="project" value="TreeGrafter"/>
</dbReference>
<evidence type="ECO:0000256" key="8">
    <source>
        <dbReference type="ARBA" id="ARBA00037982"/>
    </source>
</evidence>
<dbReference type="GO" id="GO:0005524">
    <property type="term" value="F:ATP binding"/>
    <property type="evidence" value="ECO:0007669"/>
    <property type="project" value="UniProtKB-KW"/>
</dbReference>
<evidence type="ECO:0000256" key="10">
    <source>
        <dbReference type="ARBA" id="ARBA00048977"/>
    </source>
</evidence>
<dbReference type="AlphaFoldDB" id="A0A6C0DKW2"/>
<dbReference type="EMBL" id="MN739629">
    <property type="protein sequence ID" value="QHT16982.1"/>
    <property type="molecule type" value="Genomic_DNA"/>
</dbReference>
<keyword evidence="4" id="KW-0547">Nucleotide-binding</keyword>
<comment type="catalytic activity">
    <reaction evidence="9">
        <text>L-threonyl-[protein] + ATP = O-phospho-L-threonyl-[protein] + ADP + H(+)</text>
        <dbReference type="Rhea" id="RHEA:46608"/>
        <dbReference type="Rhea" id="RHEA-COMP:11060"/>
        <dbReference type="Rhea" id="RHEA-COMP:11605"/>
        <dbReference type="ChEBI" id="CHEBI:15378"/>
        <dbReference type="ChEBI" id="CHEBI:30013"/>
        <dbReference type="ChEBI" id="CHEBI:30616"/>
        <dbReference type="ChEBI" id="CHEBI:61977"/>
        <dbReference type="ChEBI" id="CHEBI:456216"/>
        <dbReference type="EC" id="2.7.11.1"/>
    </reaction>
    <physiologicalReaction direction="left-to-right" evidence="9">
        <dbReference type="Rhea" id="RHEA:46609"/>
    </physiologicalReaction>
</comment>
<dbReference type="EC" id="2.7.11.1" evidence="1"/>
<evidence type="ECO:0000256" key="7">
    <source>
        <dbReference type="ARBA" id="ARBA00023193"/>
    </source>
</evidence>
<dbReference type="GO" id="GO:0017148">
    <property type="term" value="P:negative regulation of translation"/>
    <property type="evidence" value="ECO:0007669"/>
    <property type="project" value="UniProtKB-KW"/>
</dbReference>
<evidence type="ECO:0000259" key="11">
    <source>
        <dbReference type="PROSITE" id="PS50011"/>
    </source>
</evidence>